<sequence>MNVLGHWRPTARRAIAAELLALSALGAVAGLLVVRLESGHLMVGRVLGVLTFAAGIAASILLVVTAWLSANGRAGQIAAAVGLFTGVALLAQAVEVDLRDGMWPLAVGVAVLGVVGLLVTAVPGPEVGRRHRVFVVVLIALVVAGVAAAGVVDAVAPDFIVPRALLSTVDLFAWSGAGAAGLLLLVGGVLTARSLLRLVGLAFVTVAVGHGIRLGHGLPYGADPGPLVGALELAGVAMLLVAAVPALLSAVLEVWSQQEASRARLAQAEAAMASVAERDHEMRNLVAGLSGAARVLSVDEVASPDGQRLLLAAGAELERLQRMLQRDGERSPLPAGSAVEPLLGDLAAMHRAGGLAVEVEVEGDVRVAMDQAALVQVIANLLVNCERHAPGAQVWLRARSADGRVRIEVADDGPGLPPGAAEDLLRRGARGPGSTGSGLGLAITADIVGQHQGTLTLASGGRGCSAVIDLPAERLGAPTADCVGA</sequence>
<dbReference type="Pfam" id="PF02518">
    <property type="entry name" value="HATPase_c"/>
    <property type="match status" value="1"/>
</dbReference>
<dbReference type="CDD" id="cd00082">
    <property type="entry name" value="HisKA"/>
    <property type="match status" value="1"/>
</dbReference>
<dbReference type="EMBL" id="JAAXLA010000041">
    <property type="protein sequence ID" value="NMH99731.1"/>
    <property type="molecule type" value="Genomic_DNA"/>
</dbReference>
<dbReference type="RefSeq" id="WP_169383214.1">
    <property type="nucleotide sequence ID" value="NZ_JAAXLA010000041.1"/>
</dbReference>
<evidence type="ECO:0000256" key="5">
    <source>
        <dbReference type="ARBA" id="ARBA00022777"/>
    </source>
</evidence>
<keyword evidence="4" id="KW-0808">Transferase</keyword>
<protein>
    <recommendedName>
        <fullName evidence="2">histidine kinase</fullName>
        <ecNumber evidence="2">2.7.13.3</ecNumber>
    </recommendedName>
</protein>
<keyword evidence="11" id="KW-1185">Reference proteome</keyword>
<dbReference type="GO" id="GO:0016301">
    <property type="term" value="F:kinase activity"/>
    <property type="evidence" value="ECO:0007669"/>
    <property type="project" value="UniProtKB-KW"/>
</dbReference>
<dbReference type="PRINTS" id="PR00344">
    <property type="entry name" value="BCTRLSENSOR"/>
</dbReference>
<feature type="transmembrane region" description="Helical" evidence="8">
    <location>
        <begin position="233"/>
        <end position="255"/>
    </location>
</feature>
<name>A0ABX1SDS2_9PSEU</name>
<gene>
    <name evidence="10" type="ORF">HF526_20780</name>
</gene>
<dbReference type="PANTHER" id="PTHR44936">
    <property type="entry name" value="SENSOR PROTEIN CREC"/>
    <property type="match status" value="1"/>
</dbReference>
<dbReference type="SMART" id="SM00387">
    <property type="entry name" value="HATPase_c"/>
    <property type="match status" value="1"/>
</dbReference>
<evidence type="ECO:0000256" key="4">
    <source>
        <dbReference type="ARBA" id="ARBA00022679"/>
    </source>
</evidence>
<keyword evidence="3" id="KW-0597">Phosphoprotein</keyword>
<dbReference type="Gene3D" id="3.30.565.10">
    <property type="entry name" value="Histidine kinase-like ATPase, C-terminal domain"/>
    <property type="match status" value="1"/>
</dbReference>
<evidence type="ECO:0000256" key="1">
    <source>
        <dbReference type="ARBA" id="ARBA00000085"/>
    </source>
</evidence>
<dbReference type="Proteomes" id="UP000820669">
    <property type="component" value="Unassembled WGS sequence"/>
</dbReference>
<feature type="transmembrane region" description="Helical" evidence="8">
    <location>
        <begin position="172"/>
        <end position="190"/>
    </location>
</feature>
<evidence type="ECO:0000313" key="10">
    <source>
        <dbReference type="EMBL" id="NMH99731.1"/>
    </source>
</evidence>
<feature type="transmembrane region" description="Helical" evidence="8">
    <location>
        <begin position="102"/>
        <end position="121"/>
    </location>
</feature>
<comment type="caution">
    <text evidence="10">The sequence shown here is derived from an EMBL/GenBank/DDBJ whole genome shotgun (WGS) entry which is preliminary data.</text>
</comment>
<dbReference type="InterPro" id="IPR003594">
    <property type="entry name" value="HATPase_dom"/>
</dbReference>
<evidence type="ECO:0000259" key="9">
    <source>
        <dbReference type="PROSITE" id="PS50109"/>
    </source>
</evidence>
<organism evidence="10 11">
    <name type="scientific">Pseudonocardia acidicola</name>
    <dbReference type="NCBI Taxonomy" id="2724939"/>
    <lineage>
        <taxon>Bacteria</taxon>
        <taxon>Bacillati</taxon>
        <taxon>Actinomycetota</taxon>
        <taxon>Actinomycetes</taxon>
        <taxon>Pseudonocardiales</taxon>
        <taxon>Pseudonocardiaceae</taxon>
        <taxon>Pseudonocardia</taxon>
    </lineage>
</organism>
<evidence type="ECO:0000256" key="2">
    <source>
        <dbReference type="ARBA" id="ARBA00012438"/>
    </source>
</evidence>
<feature type="transmembrane region" description="Helical" evidence="8">
    <location>
        <begin position="195"/>
        <end position="213"/>
    </location>
</feature>
<proteinExistence type="predicted"/>
<dbReference type="PROSITE" id="PS50109">
    <property type="entry name" value="HIS_KIN"/>
    <property type="match status" value="1"/>
</dbReference>
<keyword evidence="6" id="KW-0902">Two-component regulatory system</keyword>
<feature type="transmembrane region" description="Helical" evidence="8">
    <location>
        <begin position="46"/>
        <end position="70"/>
    </location>
</feature>
<evidence type="ECO:0000256" key="3">
    <source>
        <dbReference type="ARBA" id="ARBA00022553"/>
    </source>
</evidence>
<dbReference type="InterPro" id="IPR050980">
    <property type="entry name" value="2C_sensor_his_kinase"/>
</dbReference>
<feature type="transmembrane region" description="Helical" evidence="8">
    <location>
        <begin position="15"/>
        <end position="34"/>
    </location>
</feature>
<evidence type="ECO:0000256" key="6">
    <source>
        <dbReference type="ARBA" id="ARBA00023012"/>
    </source>
</evidence>
<dbReference type="EC" id="2.7.13.3" evidence="2"/>
<dbReference type="PANTHER" id="PTHR44936:SF9">
    <property type="entry name" value="SENSOR PROTEIN CREC"/>
    <property type="match status" value="1"/>
</dbReference>
<feature type="transmembrane region" description="Helical" evidence="8">
    <location>
        <begin position="133"/>
        <end position="152"/>
    </location>
</feature>
<keyword evidence="8" id="KW-0812">Transmembrane</keyword>
<keyword evidence="5 10" id="KW-0418">Kinase</keyword>
<dbReference type="SUPFAM" id="SSF55874">
    <property type="entry name" value="ATPase domain of HSP90 chaperone/DNA topoisomerase II/histidine kinase"/>
    <property type="match status" value="1"/>
</dbReference>
<reference evidence="10 11" key="1">
    <citation type="submission" date="2020-04" db="EMBL/GenBank/DDBJ databases">
        <authorList>
            <person name="Klaysubun C."/>
            <person name="Duangmal K."/>
            <person name="Lipun K."/>
        </authorList>
    </citation>
    <scope>NUCLEOTIDE SEQUENCE [LARGE SCALE GENOMIC DNA]</scope>
    <source>
        <strain evidence="10 11">K10HN5</strain>
    </source>
</reference>
<comment type="catalytic activity">
    <reaction evidence="1">
        <text>ATP + protein L-histidine = ADP + protein N-phospho-L-histidine.</text>
        <dbReference type="EC" id="2.7.13.3"/>
    </reaction>
</comment>
<evidence type="ECO:0000256" key="8">
    <source>
        <dbReference type="SAM" id="Phobius"/>
    </source>
</evidence>
<dbReference type="InterPro" id="IPR005467">
    <property type="entry name" value="His_kinase_dom"/>
</dbReference>
<evidence type="ECO:0000256" key="7">
    <source>
        <dbReference type="ARBA" id="ARBA00023026"/>
    </source>
</evidence>
<dbReference type="InterPro" id="IPR036890">
    <property type="entry name" value="HATPase_C_sf"/>
</dbReference>
<evidence type="ECO:0000313" key="11">
    <source>
        <dbReference type="Proteomes" id="UP000820669"/>
    </source>
</evidence>
<keyword evidence="8" id="KW-1133">Transmembrane helix</keyword>
<dbReference type="InterPro" id="IPR004358">
    <property type="entry name" value="Sig_transdc_His_kin-like_C"/>
</dbReference>
<accession>A0ABX1SDS2</accession>
<keyword evidence="8" id="KW-0472">Membrane</keyword>
<keyword evidence="7" id="KW-0843">Virulence</keyword>
<dbReference type="InterPro" id="IPR003661">
    <property type="entry name" value="HisK_dim/P_dom"/>
</dbReference>
<feature type="domain" description="Histidine kinase" evidence="9">
    <location>
        <begin position="277"/>
        <end position="474"/>
    </location>
</feature>